<reference evidence="14" key="2">
    <citation type="submission" date="2022-08" db="EMBL/GenBank/DDBJ databases">
        <title>Novel sulphate-reducing endosymbionts in the free-living metamonad Anaeramoeba.</title>
        <authorList>
            <person name="Jerlstrom-Hultqvist J."/>
            <person name="Cepicka I."/>
            <person name="Gallot-Lavallee L."/>
            <person name="Salas-Leiva D."/>
            <person name="Curtis B.A."/>
            <person name="Zahonova K."/>
            <person name="Pipaliya S."/>
            <person name="Dacks J."/>
            <person name="Roger A.J."/>
        </authorList>
    </citation>
    <scope>NUCLEOTIDE SEQUENCE</scope>
    <source>
        <strain evidence="14">Busselton2</strain>
    </source>
</reference>
<dbReference type="Proteomes" id="UP001146793">
    <property type="component" value="Unassembled WGS sequence"/>
</dbReference>
<dbReference type="GO" id="GO:0005829">
    <property type="term" value="C:cytosol"/>
    <property type="evidence" value="ECO:0007669"/>
    <property type="project" value="TreeGrafter"/>
</dbReference>
<dbReference type="InterPro" id="IPR011035">
    <property type="entry name" value="Ribosomal_bL25/Gln-tRNA_synth"/>
</dbReference>
<dbReference type="FunFam" id="3.40.50.620:FF:000037">
    <property type="entry name" value="Glutamine--tRNA ligase cytoplasmic"/>
    <property type="match status" value="1"/>
</dbReference>
<dbReference type="InterPro" id="IPR004526">
    <property type="entry name" value="Glu-tRNA-synth_arc/euk"/>
</dbReference>
<comment type="similarity">
    <text evidence="2">Belongs to the class-I aminoacyl-tRNA synthetase family. Glutamate--tRNA ligase type 2 subfamily.</text>
</comment>
<dbReference type="GO" id="GO:0004818">
    <property type="term" value="F:glutamate-tRNA ligase activity"/>
    <property type="evidence" value="ECO:0007669"/>
    <property type="project" value="UniProtKB-EC"/>
</dbReference>
<keyword evidence="9 12" id="KW-0030">Aminoacyl-tRNA synthetase</keyword>
<dbReference type="GO" id="GO:0005524">
    <property type="term" value="F:ATP binding"/>
    <property type="evidence" value="ECO:0007669"/>
    <property type="project" value="UniProtKB-KW"/>
</dbReference>
<dbReference type="SUPFAM" id="SSF47616">
    <property type="entry name" value="GST C-terminal domain-like"/>
    <property type="match status" value="1"/>
</dbReference>
<dbReference type="InterPro" id="IPR020056">
    <property type="entry name" value="Rbsml_bL25/Gln-tRNA_synth_N"/>
</dbReference>
<organism evidence="14 16">
    <name type="scientific">Anaeramoeba flamelloides</name>
    <dbReference type="NCBI Taxonomy" id="1746091"/>
    <lineage>
        <taxon>Eukaryota</taxon>
        <taxon>Metamonada</taxon>
        <taxon>Anaeramoebidae</taxon>
        <taxon>Anaeramoeba</taxon>
    </lineage>
</organism>
<dbReference type="GO" id="GO:0017102">
    <property type="term" value="C:methionyl glutamyl tRNA synthetase complex"/>
    <property type="evidence" value="ECO:0007669"/>
    <property type="project" value="TreeGrafter"/>
</dbReference>
<dbReference type="Gene3D" id="2.40.240.10">
    <property type="entry name" value="Ribosomal Protein L25, Chain P"/>
    <property type="match status" value="1"/>
</dbReference>
<dbReference type="InterPro" id="IPR053836">
    <property type="entry name" value="Arc1-like_N"/>
</dbReference>
<dbReference type="Gene3D" id="3.40.50.620">
    <property type="entry name" value="HUPs"/>
    <property type="match status" value="1"/>
</dbReference>
<accession>A0AAV7YMY3</accession>
<comment type="subcellular location">
    <subcellularLocation>
        <location evidence="1">Cytoplasm</location>
    </subcellularLocation>
</comment>
<dbReference type="SUPFAM" id="SSF52374">
    <property type="entry name" value="Nucleotidylyl transferase"/>
    <property type="match status" value="1"/>
</dbReference>
<evidence type="ECO:0000256" key="1">
    <source>
        <dbReference type="ARBA" id="ARBA00004496"/>
    </source>
</evidence>
<keyword evidence="17" id="KW-1185">Reference proteome</keyword>
<evidence type="ECO:0000256" key="9">
    <source>
        <dbReference type="ARBA" id="ARBA00023146"/>
    </source>
</evidence>
<name>A0AAV7YMY3_9EUKA</name>
<evidence type="ECO:0000256" key="5">
    <source>
        <dbReference type="ARBA" id="ARBA00022598"/>
    </source>
</evidence>
<evidence type="ECO:0000256" key="11">
    <source>
        <dbReference type="ARBA" id="ARBA00048351"/>
    </source>
</evidence>
<keyword evidence="8 12" id="KW-0648">Protein biosynthesis</keyword>
<evidence type="ECO:0000313" key="17">
    <source>
        <dbReference type="Proteomes" id="UP001150062"/>
    </source>
</evidence>
<keyword evidence="5 12" id="KW-0436">Ligase</keyword>
<dbReference type="GO" id="GO:0006424">
    <property type="term" value="P:glutamyl-tRNA aminoacylation"/>
    <property type="evidence" value="ECO:0007669"/>
    <property type="project" value="InterPro"/>
</dbReference>
<dbReference type="EC" id="6.1.1.17" evidence="3"/>
<dbReference type="Proteomes" id="UP001150062">
    <property type="component" value="Unassembled WGS sequence"/>
</dbReference>
<dbReference type="SUPFAM" id="SSF50715">
    <property type="entry name" value="Ribosomal protein L25-like"/>
    <property type="match status" value="1"/>
</dbReference>
<dbReference type="Gene3D" id="1.20.1050.130">
    <property type="match status" value="1"/>
</dbReference>
<dbReference type="InterPro" id="IPR010987">
    <property type="entry name" value="Glutathione-S-Trfase_C-like"/>
</dbReference>
<sequence>MEIVFHIATPPKFALLVSYFFPKLKVKPFADTVQLLEPTLCNAKTKKMILFGNFTIAKHLARLGIKGCDLFGEDVSQIDQWLEVASSSEPFQSYFSLLNNYLQLRTYFIGNTVTLADLAIFVNCLQENKQLLNSKFVHLKRWFNHMSMIPQCKRLINIKPFKIQKKKPQKPKKSQIGRKKMKQGKSTYAPLPNAVKGQVVTRFPPEPSGFLHIGHAKACLLNEYYAKFYGGKMLVRFDDTNHLKEKEEYKKAILEDLATLGIKYKTISYTSDHFDVIYEYAEQILKEGNCYIDDTPQEVMKEQRFNGIESKNRNQSVEENLRLFKEMLRGTELGKKCVMRAKIDMKHDFKIMRDPSMFRCLDTPHPRYKQDILAFPLYDFACPIVDSIEGVTHALRSDEYNERNPLYYWVCDKLRIRKPIVHTFSRLNLQFTPMSKRKLGWFVATNRVSGWDDPRFPTIKGLVKRGLSIQGLREFVKVQGSSRSANLMEDYKLWALSKSVIDPECPRYNAIDKKDIVKVTITNLKSELETVSRPKYKNNPKLGNKNVYLKNEIYIEQADAKTFAVDEEITLMEWGNVIIKKIVKQENEAVSRIEAEFNPKGDWRTTKKKITWIPVENKLVNLTLVTVGHLLSIVKLNKTIKLENVINENNWIENFALGDIELGSLKVGQRLQLQRKNYYIVHKALDEENKMVFVQIPDGRPPKKNKK</sequence>
<dbReference type="PANTHER" id="PTHR43097">
    <property type="entry name" value="GLUTAMINE-TRNA LIGASE"/>
    <property type="match status" value="1"/>
</dbReference>
<dbReference type="AlphaFoldDB" id="A0AAV7YMY3"/>
<dbReference type="PROSITE" id="PS00178">
    <property type="entry name" value="AA_TRNA_LIGASE_I"/>
    <property type="match status" value="1"/>
</dbReference>
<evidence type="ECO:0000256" key="7">
    <source>
        <dbReference type="ARBA" id="ARBA00022840"/>
    </source>
</evidence>
<dbReference type="Pfam" id="PF21972">
    <property type="entry name" value="Arc1p_N_like"/>
    <property type="match status" value="1"/>
</dbReference>
<dbReference type="InterPro" id="IPR001412">
    <property type="entry name" value="aa-tRNA-synth_I_CS"/>
</dbReference>
<dbReference type="NCBIfam" id="TIGR00463">
    <property type="entry name" value="gltX_arch"/>
    <property type="match status" value="1"/>
</dbReference>
<comment type="catalytic activity">
    <reaction evidence="11">
        <text>tRNA(Glu) + L-glutamate + ATP = L-glutamyl-tRNA(Glu) + AMP + diphosphate</text>
        <dbReference type="Rhea" id="RHEA:23540"/>
        <dbReference type="Rhea" id="RHEA-COMP:9663"/>
        <dbReference type="Rhea" id="RHEA-COMP:9680"/>
        <dbReference type="ChEBI" id="CHEBI:29985"/>
        <dbReference type="ChEBI" id="CHEBI:30616"/>
        <dbReference type="ChEBI" id="CHEBI:33019"/>
        <dbReference type="ChEBI" id="CHEBI:78442"/>
        <dbReference type="ChEBI" id="CHEBI:78520"/>
        <dbReference type="ChEBI" id="CHEBI:456215"/>
        <dbReference type="EC" id="6.1.1.17"/>
    </reaction>
</comment>
<dbReference type="Pfam" id="PF00749">
    <property type="entry name" value="tRNA-synt_1c"/>
    <property type="match status" value="1"/>
</dbReference>
<evidence type="ECO:0000256" key="12">
    <source>
        <dbReference type="RuleBase" id="RU363037"/>
    </source>
</evidence>
<dbReference type="EMBL" id="JANTQA010000051">
    <property type="protein sequence ID" value="KAJ3430057.1"/>
    <property type="molecule type" value="Genomic_DNA"/>
</dbReference>
<gene>
    <name evidence="14" type="ORF">M0812_23057</name>
    <name evidence="15" type="ORF">M0813_25409</name>
</gene>
<dbReference type="InterPro" id="IPR050132">
    <property type="entry name" value="Gln/Glu-tRNA_Ligase"/>
</dbReference>
<evidence type="ECO:0000313" key="16">
    <source>
        <dbReference type="Proteomes" id="UP001146793"/>
    </source>
</evidence>
<dbReference type="PRINTS" id="PR00987">
    <property type="entry name" value="TRNASYNTHGLU"/>
</dbReference>
<dbReference type="PROSITE" id="PS50405">
    <property type="entry name" value="GST_CTER"/>
    <property type="match status" value="1"/>
</dbReference>
<dbReference type="InterPro" id="IPR036282">
    <property type="entry name" value="Glutathione-S-Trfase_C_sf"/>
</dbReference>
<feature type="domain" description="GST C-terminal" evidence="13">
    <location>
        <begin position="42"/>
        <end position="169"/>
    </location>
</feature>
<dbReference type="CDD" id="cd10289">
    <property type="entry name" value="GST_C_AaRS_like"/>
    <property type="match status" value="1"/>
</dbReference>
<protein>
    <recommendedName>
        <fullName evidence="3">glutamate--tRNA ligase</fullName>
        <ecNumber evidence="3">6.1.1.17</ecNumber>
    </recommendedName>
    <alternativeName>
        <fullName evidence="10">Glutamyl-tRNA synthetase</fullName>
    </alternativeName>
</protein>
<dbReference type="InterPro" id="IPR000924">
    <property type="entry name" value="Glu/Gln-tRNA-synth"/>
</dbReference>
<dbReference type="PANTHER" id="PTHR43097:SF5">
    <property type="entry name" value="GLUTAMATE--TRNA LIGASE"/>
    <property type="match status" value="1"/>
</dbReference>
<keyword evidence="4" id="KW-0963">Cytoplasm</keyword>
<dbReference type="EMBL" id="JAOAOG010000229">
    <property type="protein sequence ID" value="KAJ6239197.1"/>
    <property type="molecule type" value="Genomic_DNA"/>
</dbReference>
<dbReference type="InterPro" id="IPR014729">
    <property type="entry name" value="Rossmann-like_a/b/a_fold"/>
</dbReference>
<dbReference type="InterPro" id="IPR020059">
    <property type="entry name" value="Glu/Gln-tRNA-synth_Ib_codon-bd"/>
</dbReference>
<keyword evidence="7 12" id="KW-0067">ATP-binding</keyword>
<keyword evidence="6 12" id="KW-0547">Nucleotide-binding</keyword>
<dbReference type="Pfam" id="PF03950">
    <property type="entry name" value="tRNA-synt_1c_C"/>
    <property type="match status" value="1"/>
</dbReference>
<comment type="caution">
    <text evidence="14">The sequence shown here is derived from an EMBL/GenBank/DDBJ whole genome shotgun (WGS) entry which is preliminary data.</text>
</comment>
<dbReference type="InterPro" id="IPR020058">
    <property type="entry name" value="Glu/Gln-tRNA-synth_Ib_cat-dom"/>
</dbReference>
<reference evidence="15" key="1">
    <citation type="submission" date="2022-08" db="EMBL/GenBank/DDBJ databases">
        <title>Novel sulfate-reducing endosymbionts in the free-living metamonad Anaeramoeba.</title>
        <authorList>
            <person name="Jerlstrom-Hultqvist J."/>
            <person name="Cepicka I."/>
            <person name="Gallot-Lavallee L."/>
            <person name="Salas-Leiva D."/>
            <person name="Curtis B.A."/>
            <person name="Zahonova K."/>
            <person name="Pipaliya S."/>
            <person name="Dacks J."/>
            <person name="Roger A.J."/>
        </authorList>
    </citation>
    <scope>NUCLEOTIDE SEQUENCE</scope>
    <source>
        <strain evidence="15">Schooner1</strain>
    </source>
</reference>
<proteinExistence type="inferred from homology"/>
<evidence type="ECO:0000256" key="6">
    <source>
        <dbReference type="ARBA" id="ARBA00022741"/>
    </source>
</evidence>
<evidence type="ECO:0000256" key="8">
    <source>
        <dbReference type="ARBA" id="ARBA00022917"/>
    </source>
</evidence>
<evidence type="ECO:0000256" key="3">
    <source>
        <dbReference type="ARBA" id="ARBA00012835"/>
    </source>
</evidence>
<evidence type="ECO:0000313" key="14">
    <source>
        <dbReference type="EMBL" id="KAJ3430057.1"/>
    </source>
</evidence>
<evidence type="ECO:0000256" key="4">
    <source>
        <dbReference type="ARBA" id="ARBA00022490"/>
    </source>
</evidence>
<evidence type="ECO:0000256" key="10">
    <source>
        <dbReference type="ARBA" id="ARBA00030865"/>
    </source>
</evidence>
<evidence type="ECO:0000313" key="15">
    <source>
        <dbReference type="EMBL" id="KAJ6239197.1"/>
    </source>
</evidence>
<evidence type="ECO:0000256" key="2">
    <source>
        <dbReference type="ARBA" id="ARBA00008927"/>
    </source>
</evidence>
<evidence type="ECO:0000259" key="13">
    <source>
        <dbReference type="PROSITE" id="PS50405"/>
    </source>
</evidence>